<feature type="coiled-coil region" evidence="1">
    <location>
        <begin position="170"/>
        <end position="197"/>
    </location>
</feature>
<dbReference type="PROSITE" id="PS50076">
    <property type="entry name" value="DNAJ_2"/>
    <property type="match status" value="1"/>
</dbReference>
<dbReference type="AlphaFoldDB" id="A0A5Q0TYW4"/>
<feature type="transmembrane region" description="Helical" evidence="2">
    <location>
        <begin position="148"/>
        <end position="169"/>
    </location>
</feature>
<dbReference type="SUPFAM" id="SSF46565">
    <property type="entry name" value="Chaperone J-domain"/>
    <property type="match status" value="1"/>
</dbReference>
<feature type="domain" description="J" evidence="3">
    <location>
        <begin position="26"/>
        <end position="90"/>
    </location>
</feature>
<dbReference type="PRINTS" id="PR00625">
    <property type="entry name" value="JDOMAIN"/>
</dbReference>
<dbReference type="InterPro" id="IPR001623">
    <property type="entry name" value="DnaJ_domain"/>
</dbReference>
<sequence length="282" mass="32356">MFFLKRFYDIKTVKAFLRCYSLSRKNHYEVLNLRKNCSDKEIKEAFIQMSKEFHPDKNKDVRAQEKFVRIVEAYNVLGKPSSRAHYDNMIEIETTGSSYVYRSHVAHNIRRNPQYSYYYESHARTSNRNENTNNNFYGVAGIKKLPNYVIIAMCTGVALIGVFLQVFVIRNLYIAQRKQAQEKSQRLAEELDKVRAAAQTNGNELQTRLLLDKIVAAANPTVATASLGQALANEKKTSSEALLTELGLTEKAKRAEDWSYSTKNDSQITVQNFIKKLMSSLL</sequence>
<keyword evidence="2" id="KW-0472">Membrane</keyword>
<evidence type="ECO:0000256" key="1">
    <source>
        <dbReference type="SAM" id="Coils"/>
    </source>
</evidence>
<organism evidence="4">
    <name type="scientific">Spodoptera frugiperda</name>
    <name type="common">Fall armyworm</name>
    <dbReference type="NCBI Taxonomy" id="7108"/>
    <lineage>
        <taxon>Eukaryota</taxon>
        <taxon>Metazoa</taxon>
        <taxon>Ecdysozoa</taxon>
        <taxon>Arthropoda</taxon>
        <taxon>Hexapoda</taxon>
        <taxon>Insecta</taxon>
        <taxon>Pterygota</taxon>
        <taxon>Neoptera</taxon>
        <taxon>Endopterygota</taxon>
        <taxon>Lepidoptera</taxon>
        <taxon>Glossata</taxon>
        <taxon>Ditrysia</taxon>
        <taxon>Noctuoidea</taxon>
        <taxon>Noctuidae</taxon>
        <taxon>Amphipyrinae</taxon>
        <taxon>Spodoptera</taxon>
    </lineage>
</organism>
<keyword evidence="2" id="KW-1133">Transmembrane helix</keyword>
<evidence type="ECO:0000256" key="2">
    <source>
        <dbReference type="SAM" id="Phobius"/>
    </source>
</evidence>
<evidence type="ECO:0000259" key="3">
    <source>
        <dbReference type="PROSITE" id="PS50076"/>
    </source>
</evidence>
<reference evidence="4" key="1">
    <citation type="journal article" date="2019" name="J. Proteomics">
        <title>Combined transcriptomic and proteomic analysis of harmine on Spodoptera frugiperda Sf9 cells to reveal the potential resistance mechanism.</title>
        <authorList>
            <person name="Cui G."/>
            <person name="Sun R."/>
            <person name="Veeran S."/>
            <person name="Shu B."/>
            <person name="Yuan H."/>
            <person name="Zhong G."/>
        </authorList>
    </citation>
    <scope>NUCLEOTIDE SEQUENCE</scope>
</reference>
<dbReference type="SMART" id="SM00271">
    <property type="entry name" value="DnaJ"/>
    <property type="match status" value="1"/>
</dbReference>
<dbReference type="PANTHER" id="PTHR44825:SF1">
    <property type="entry name" value="DNAJ HOMOLOG SUBFAMILY C MEMBER 4"/>
    <property type="match status" value="1"/>
</dbReference>
<dbReference type="Pfam" id="PF00226">
    <property type="entry name" value="DnaJ"/>
    <property type="match status" value="1"/>
</dbReference>
<proteinExistence type="evidence at transcript level"/>
<dbReference type="EMBL" id="MN480715">
    <property type="protein sequence ID" value="QGA73351.1"/>
    <property type="molecule type" value="mRNA"/>
</dbReference>
<dbReference type="InterPro" id="IPR036869">
    <property type="entry name" value="J_dom_sf"/>
</dbReference>
<dbReference type="CDD" id="cd06257">
    <property type="entry name" value="DnaJ"/>
    <property type="match status" value="1"/>
</dbReference>
<dbReference type="PANTHER" id="PTHR44825">
    <property type="match status" value="1"/>
</dbReference>
<accession>A0A5Q0TYW4</accession>
<evidence type="ECO:0000313" key="4">
    <source>
        <dbReference type="EMBL" id="QGA73351.1"/>
    </source>
</evidence>
<keyword evidence="2" id="KW-0812">Transmembrane</keyword>
<dbReference type="Gene3D" id="1.10.287.110">
    <property type="entry name" value="DnaJ domain"/>
    <property type="match status" value="1"/>
</dbReference>
<keyword evidence="1" id="KW-0175">Coiled coil</keyword>
<name>A0A5Q0TYW4_SPOFR</name>
<protein>
    <submittedName>
        <fullName evidence="4">DnaJ-like protein 60</fullName>
    </submittedName>
</protein>
<dbReference type="InterPro" id="IPR052763">
    <property type="entry name" value="DnaJ_C4"/>
</dbReference>